<accession>X0WBU2</accession>
<dbReference type="Gene3D" id="1.25.40.10">
    <property type="entry name" value="Tetratricopeptide repeat domain"/>
    <property type="match status" value="2"/>
</dbReference>
<sequence>YYLGAALRFQGQYEAAYDAFYKATWSHAYHTAAYYQLAELDCLRADFATALDHVERAIATNAWADSILGLKSAILRRLDRLPDAQQVSSSVLAADPLDFRAGYELHLINSALGARKKAADGLATLRKKMRGDIQLYLELAVDYGNCGLWDEAIAVLSLAADSDEQRVCTFPMLYYYLGRYYDRKGERERASGCLARAGEMPADYCFPFRLESIDVLRTASERNPDDARAPYYLGNLLFDLQPDSA</sequence>
<dbReference type="EMBL" id="BARS01047527">
    <property type="protein sequence ID" value="GAG28414.1"/>
    <property type="molecule type" value="Genomic_DNA"/>
</dbReference>
<dbReference type="AlphaFoldDB" id="X0WBU2"/>
<protein>
    <submittedName>
        <fullName evidence="1">Uncharacterized protein</fullName>
    </submittedName>
</protein>
<feature type="non-terminal residue" evidence="1">
    <location>
        <position position="1"/>
    </location>
</feature>
<evidence type="ECO:0000313" key="1">
    <source>
        <dbReference type="EMBL" id="GAG28414.1"/>
    </source>
</evidence>
<organism evidence="1">
    <name type="scientific">marine sediment metagenome</name>
    <dbReference type="NCBI Taxonomy" id="412755"/>
    <lineage>
        <taxon>unclassified sequences</taxon>
        <taxon>metagenomes</taxon>
        <taxon>ecological metagenomes</taxon>
    </lineage>
</organism>
<reference evidence="1" key="1">
    <citation type="journal article" date="2014" name="Front. Microbiol.">
        <title>High frequency of phylogenetically diverse reductive dehalogenase-homologous genes in deep subseafloor sedimentary metagenomes.</title>
        <authorList>
            <person name="Kawai M."/>
            <person name="Futagami T."/>
            <person name="Toyoda A."/>
            <person name="Takaki Y."/>
            <person name="Nishi S."/>
            <person name="Hori S."/>
            <person name="Arai W."/>
            <person name="Tsubouchi T."/>
            <person name="Morono Y."/>
            <person name="Uchiyama I."/>
            <person name="Ito T."/>
            <person name="Fujiyama A."/>
            <person name="Inagaki F."/>
            <person name="Takami H."/>
        </authorList>
    </citation>
    <scope>NUCLEOTIDE SEQUENCE</scope>
    <source>
        <strain evidence="1">Expedition CK06-06</strain>
    </source>
</reference>
<name>X0WBU2_9ZZZZ</name>
<proteinExistence type="predicted"/>
<comment type="caution">
    <text evidence="1">The sequence shown here is derived from an EMBL/GenBank/DDBJ whole genome shotgun (WGS) entry which is preliminary data.</text>
</comment>
<dbReference type="InterPro" id="IPR011990">
    <property type="entry name" value="TPR-like_helical_dom_sf"/>
</dbReference>
<feature type="non-terminal residue" evidence="1">
    <location>
        <position position="245"/>
    </location>
</feature>
<dbReference type="SUPFAM" id="SSF48452">
    <property type="entry name" value="TPR-like"/>
    <property type="match status" value="2"/>
</dbReference>
<gene>
    <name evidence="1" type="ORF">S01H1_71380</name>
</gene>